<evidence type="ECO:0000313" key="5">
    <source>
        <dbReference type="Proteomes" id="UP000762676"/>
    </source>
</evidence>
<dbReference type="PROSITE" id="PS00087">
    <property type="entry name" value="SOD_CU_ZN_1"/>
    <property type="match status" value="1"/>
</dbReference>
<accession>A0AAV4ISU0</accession>
<name>A0AAV4ISU0_9GAST</name>
<feature type="compositionally biased region" description="Basic residues" evidence="1">
    <location>
        <begin position="170"/>
        <end position="183"/>
    </location>
</feature>
<evidence type="ECO:0000313" key="4">
    <source>
        <dbReference type="EMBL" id="GFS12473.1"/>
    </source>
</evidence>
<feature type="region of interest" description="Disordered" evidence="1">
    <location>
        <begin position="169"/>
        <end position="196"/>
    </location>
</feature>
<evidence type="ECO:0000256" key="1">
    <source>
        <dbReference type="SAM" id="MobiDB-lite"/>
    </source>
</evidence>
<dbReference type="PRINTS" id="PR00068">
    <property type="entry name" value="CUZNDISMTASE"/>
</dbReference>
<keyword evidence="5" id="KW-1185">Reference proteome</keyword>
<dbReference type="InterPro" id="IPR001424">
    <property type="entry name" value="SOD_Cu_Zn_dom"/>
</dbReference>
<dbReference type="Proteomes" id="UP000762676">
    <property type="component" value="Unassembled WGS sequence"/>
</dbReference>
<gene>
    <name evidence="4" type="ORF">ElyMa_003112600</name>
</gene>
<proteinExistence type="predicted"/>
<dbReference type="InterPro" id="IPR018152">
    <property type="entry name" value="SOD_Cu/Zn_BS"/>
</dbReference>
<feature type="compositionally biased region" description="Basic and acidic residues" evidence="1">
    <location>
        <begin position="184"/>
        <end position="196"/>
    </location>
</feature>
<evidence type="ECO:0000259" key="3">
    <source>
        <dbReference type="Pfam" id="PF00080"/>
    </source>
</evidence>
<keyword evidence="2" id="KW-0732">Signal</keyword>
<feature type="signal peptide" evidence="2">
    <location>
        <begin position="1"/>
        <end position="26"/>
    </location>
</feature>
<dbReference type="InterPro" id="IPR024134">
    <property type="entry name" value="SOD_Cu/Zn_/chaperone"/>
</dbReference>
<feature type="domain" description="Superoxide dismutase copper/zinc binding" evidence="3">
    <location>
        <begin position="45"/>
        <end position="160"/>
    </location>
</feature>
<organism evidence="4 5">
    <name type="scientific">Elysia marginata</name>
    <dbReference type="NCBI Taxonomy" id="1093978"/>
    <lineage>
        <taxon>Eukaryota</taxon>
        <taxon>Metazoa</taxon>
        <taxon>Spiralia</taxon>
        <taxon>Lophotrochozoa</taxon>
        <taxon>Mollusca</taxon>
        <taxon>Gastropoda</taxon>
        <taxon>Heterobranchia</taxon>
        <taxon>Euthyneura</taxon>
        <taxon>Panpulmonata</taxon>
        <taxon>Sacoglossa</taxon>
        <taxon>Placobranchoidea</taxon>
        <taxon>Plakobranchidae</taxon>
        <taxon>Elysia</taxon>
    </lineage>
</organism>
<reference evidence="4 5" key="1">
    <citation type="journal article" date="2021" name="Elife">
        <title>Chloroplast acquisition without the gene transfer in kleptoplastic sea slugs, Plakobranchus ocellatus.</title>
        <authorList>
            <person name="Maeda T."/>
            <person name="Takahashi S."/>
            <person name="Yoshida T."/>
            <person name="Shimamura S."/>
            <person name="Takaki Y."/>
            <person name="Nagai Y."/>
            <person name="Toyoda A."/>
            <person name="Suzuki Y."/>
            <person name="Arimoto A."/>
            <person name="Ishii H."/>
            <person name="Satoh N."/>
            <person name="Nishiyama T."/>
            <person name="Hasebe M."/>
            <person name="Maruyama T."/>
            <person name="Minagawa J."/>
            <person name="Obokata J."/>
            <person name="Shigenobu S."/>
        </authorList>
    </citation>
    <scope>NUCLEOTIDE SEQUENCE [LARGE SCALE GENOMIC DNA]</scope>
</reference>
<feature type="chain" id="PRO_5043607381" evidence="2">
    <location>
        <begin position="27"/>
        <end position="196"/>
    </location>
</feature>
<dbReference type="Pfam" id="PF00080">
    <property type="entry name" value="Sod_Cu"/>
    <property type="match status" value="1"/>
</dbReference>
<dbReference type="CDD" id="cd00305">
    <property type="entry name" value="Cu-Zn_Superoxide_Dismutase"/>
    <property type="match status" value="1"/>
</dbReference>
<dbReference type="Gene3D" id="2.60.40.200">
    <property type="entry name" value="Superoxide dismutase, copper/zinc binding domain"/>
    <property type="match status" value="1"/>
</dbReference>
<protein>
    <submittedName>
        <fullName evidence="4">Superoxide dismutase [Cu-Zn]</fullName>
    </submittedName>
</protein>
<dbReference type="InterPro" id="IPR036423">
    <property type="entry name" value="SOD-like_Cu/Zn_dom_sf"/>
</dbReference>
<comment type="caution">
    <text evidence="4">The sequence shown here is derived from an EMBL/GenBank/DDBJ whole genome shotgun (WGS) entry which is preliminary data.</text>
</comment>
<dbReference type="AlphaFoldDB" id="A0AAV4ISU0"/>
<dbReference type="GO" id="GO:0006801">
    <property type="term" value="P:superoxide metabolic process"/>
    <property type="evidence" value="ECO:0007669"/>
    <property type="project" value="InterPro"/>
</dbReference>
<dbReference type="GO" id="GO:0005507">
    <property type="term" value="F:copper ion binding"/>
    <property type="evidence" value="ECO:0007669"/>
    <property type="project" value="InterPro"/>
</dbReference>
<sequence>MYANFISLGNMYKVVIFFVGASICVCEELRATCTIQNRTVAHSDVKGVVSFYQECEDDDIVITVKIEGLAPLAADSSNLKHGFHIHEWGDITSGCISTGGHYNPLGEDHGAPKDKERHVGDFGNLKQTKDGRIDTKFRDPVASMYGQYSIIGRAIVVSEHFKPMVSWPTRVRRKKRKGRRRKRRGDEENGGEEKDF</sequence>
<dbReference type="EMBL" id="BMAT01006418">
    <property type="protein sequence ID" value="GFS12473.1"/>
    <property type="molecule type" value="Genomic_DNA"/>
</dbReference>
<evidence type="ECO:0000256" key="2">
    <source>
        <dbReference type="SAM" id="SignalP"/>
    </source>
</evidence>
<dbReference type="PANTHER" id="PTHR10003">
    <property type="entry name" value="SUPEROXIDE DISMUTASE CU-ZN -RELATED"/>
    <property type="match status" value="1"/>
</dbReference>
<dbReference type="SUPFAM" id="SSF49329">
    <property type="entry name" value="Cu,Zn superoxide dismutase-like"/>
    <property type="match status" value="1"/>
</dbReference>